<dbReference type="GO" id="GO:0016787">
    <property type="term" value="F:hydrolase activity"/>
    <property type="evidence" value="ECO:0007669"/>
    <property type="project" value="UniProtKB-KW"/>
</dbReference>
<comment type="function">
    <text evidence="2">Purine nucleoside enzyme that catalyzes the phosphorolysis of adenosine and inosine nucleosides, yielding D-ribose 1-phosphate and the respective free bases, adenine and hypoxanthine. Also catalyzes the phosphorolysis of S-methyl-5'-thioadenosine into adenine and S-methyl-5-thio-alpha-D-ribose 1-phosphate. Also has adenosine deaminase activity.</text>
</comment>
<organism evidence="12 13">
    <name type="scientific">Mumia flava</name>
    <dbReference type="NCBI Taxonomy" id="1348852"/>
    <lineage>
        <taxon>Bacteria</taxon>
        <taxon>Bacillati</taxon>
        <taxon>Actinomycetota</taxon>
        <taxon>Actinomycetes</taxon>
        <taxon>Propionibacteriales</taxon>
        <taxon>Nocardioidaceae</taxon>
        <taxon>Mumia</taxon>
    </lineage>
</organism>
<keyword evidence="5" id="KW-0479">Metal-binding</keyword>
<comment type="similarity">
    <text evidence="3">Belongs to the purine nucleoside phosphorylase YfiH/LACC1 family.</text>
</comment>
<evidence type="ECO:0000256" key="7">
    <source>
        <dbReference type="ARBA" id="ARBA00022833"/>
    </source>
</evidence>
<keyword evidence="6" id="KW-0378">Hydrolase</keyword>
<evidence type="ECO:0000256" key="9">
    <source>
        <dbReference type="ARBA" id="ARBA00047989"/>
    </source>
</evidence>
<comment type="catalytic activity">
    <reaction evidence="9">
        <text>adenosine + H2O + H(+) = inosine + NH4(+)</text>
        <dbReference type="Rhea" id="RHEA:24408"/>
        <dbReference type="ChEBI" id="CHEBI:15377"/>
        <dbReference type="ChEBI" id="CHEBI:15378"/>
        <dbReference type="ChEBI" id="CHEBI:16335"/>
        <dbReference type="ChEBI" id="CHEBI:17596"/>
        <dbReference type="ChEBI" id="CHEBI:28938"/>
        <dbReference type="EC" id="3.5.4.4"/>
    </reaction>
    <physiologicalReaction direction="left-to-right" evidence="9">
        <dbReference type="Rhea" id="RHEA:24409"/>
    </physiologicalReaction>
</comment>
<dbReference type="EMBL" id="PGEZ01000001">
    <property type="protein sequence ID" value="PJJ56020.1"/>
    <property type="molecule type" value="Genomic_DNA"/>
</dbReference>
<proteinExistence type="inferred from homology"/>
<evidence type="ECO:0000256" key="3">
    <source>
        <dbReference type="ARBA" id="ARBA00007353"/>
    </source>
</evidence>
<keyword evidence="13" id="KW-1185">Reference proteome</keyword>
<dbReference type="AlphaFoldDB" id="A0A0B2BUC7"/>
<keyword evidence="7" id="KW-0862">Zinc</keyword>
<comment type="caution">
    <text evidence="12">The sequence shown here is derived from an EMBL/GenBank/DDBJ whole genome shotgun (WGS) entry which is preliminary data.</text>
</comment>
<evidence type="ECO:0000313" key="12">
    <source>
        <dbReference type="EMBL" id="PJJ56020.1"/>
    </source>
</evidence>
<evidence type="ECO:0000256" key="2">
    <source>
        <dbReference type="ARBA" id="ARBA00003215"/>
    </source>
</evidence>
<name>A0A0B2BUC7_9ACTN</name>
<dbReference type="InterPro" id="IPR011324">
    <property type="entry name" value="Cytotoxic_necrot_fac-like_cat"/>
</dbReference>
<gene>
    <name evidence="12" type="ORF">CLV56_0224</name>
</gene>
<dbReference type="PANTHER" id="PTHR30616">
    <property type="entry name" value="UNCHARACTERIZED PROTEIN YFIH"/>
    <property type="match status" value="1"/>
</dbReference>
<evidence type="ECO:0000256" key="11">
    <source>
        <dbReference type="ARBA" id="ARBA00049893"/>
    </source>
</evidence>
<evidence type="ECO:0000256" key="1">
    <source>
        <dbReference type="ARBA" id="ARBA00000553"/>
    </source>
</evidence>
<sequence length="244" mass="25988">MLAFHHRTQRADLAFTDRHGGASSGPWASLNLGSSNGDDGEVVERNLAVLAAALDTDRPRLVLMRQHHSAHVAVVGAEDVDAPPDADALVTDRPDVALLVRVADCVPVLIADDEAGVVAAVHAGRRGVELDVCGAAVAAMRELGARAPEAWIGPRACGRCYEVPEGMRDEVADLEPATWSETSWGTPALDLAAGVGAQLRRDGVLVHDLADHHPACTIEHEDYFSYRRQGVRSGRLGGIVRLRP</sequence>
<evidence type="ECO:0000313" key="13">
    <source>
        <dbReference type="Proteomes" id="UP000230842"/>
    </source>
</evidence>
<evidence type="ECO:0000256" key="6">
    <source>
        <dbReference type="ARBA" id="ARBA00022801"/>
    </source>
</evidence>
<accession>A0A0B2BUC7</accession>
<evidence type="ECO:0000256" key="4">
    <source>
        <dbReference type="ARBA" id="ARBA00022679"/>
    </source>
</evidence>
<dbReference type="RefSeq" id="WP_039340188.1">
    <property type="nucleotide sequence ID" value="NZ_PGEZ01000001.1"/>
</dbReference>
<dbReference type="InterPro" id="IPR003730">
    <property type="entry name" value="Cu_polyphenol_OxRdtase"/>
</dbReference>
<keyword evidence="4" id="KW-0808">Transferase</keyword>
<dbReference type="GO" id="GO:0017061">
    <property type="term" value="F:S-methyl-5-thioadenosine phosphorylase activity"/>
    <property type="evidence" value="ECO:0007669"/>
    <property type="project" value="UniProtKB-EC"/>
</dbReference>
<protein>
    <recommendedName>
        <fullName evidence="14">Purine nucleoside phosphorylase</fullName>
    </recommendedName>
</protein>
<dbReference type="Gene3D" id="3.60.140.10">
    <property type="entry name" value="CNF1/YfiH-like putative cysteine hydrolases"/>
    <property type="match status" value="1"/>
</dbReference>
<dbReference type="PANTHER" id="PTHR30616:SF2">
    <property type="entry name" value="PURINE NUCLEOSIDE PHOSPHORYLASE LACC1"/>
    <property type="match status" value="1"/>
</dbReference>
<evidence type="ECO:0000256" key="10">
    <source>
        <dbReference type="ARBA" id="ARBA00048968"/>
    </source>
</evidence>
<dbReference type="Proteomes" id="UP000230842">
    <property type="component" value="Unassembled WGS sequence"/>
</dbReference>
<dbReference type="OrthoDB" id="4279at2"/>
<evidence type="ECO:0000256" key="5">
    <source>
        <dbReference type="ARBA" id="ARBA00022723"/>
    </source>
</evidence>
<dbReference type="SUPFAM" id="SSF64438">
    <property type="entry name" value="CNF1/YfiH-like putative cysteine hydrolases"/>
    <property type="match status" value="1"/>
</dbReference>
<comment type="catalytic activity">
    <reaction evidence="1">
        <text>inosine + phosphate = alpha-D-ribose 1-phosphate + hypoxanthine</text>
        <dbReference type="Rhea" id="RHEA:27646"/>
        <dbReference type="ChEBI" id="CHEBI:17368"/>
        <dbReference type="ChEBI" id="CHEBI:17596"/>
        <dbReference type="ChEBI" id="CHEBI:43474"/>
        <dbReference type="ChEBI" id="CHEBI:57720"/>
        <dbReference type="EC" id="2.4.2.1"/>
    </reaction>
    <physiologicalReaction direction="left-to-right" evidence="1">
        <dbReference type="Rhea" id="RHEA:27647"/>
    </physiologicalReaction>
</comment>
<dbReference type="GO" id="GO:0005507">
    <property type="term" value="F:copper ion binding"/>
    <property type="evidence" value="ECO:0007669"/>
    <property type="project" value="TreeGrafter"/>
</dbReference>
<dbReference type="CDD" id="cd16833">
    <property type="entry name" value="YfiH"/>
    <property type="match status" value="1"/>
</dbReference>
<dbReference type="Pfam" id="PF02578">
    <property type="entry name" value="Cu-oxidase_4"/>
    <property type="match status" value="1"/>
</dbReference>
<reference evidence="12 13" key="1">
    <citation type="submission" date="2017-11" db="EMBL/GenBank/DDBJ databases">
        <title>Genomic Encyclopedia of Archaeal and Bacterial Type Strains, Phase II (KMG-II): From Individual Species to Whole Genera.</title>
        <authorList>
            <person name="Goeker M."/>
        </authorList>
    </citation>
    <scope>NUCLEOTIDE SEQUENCE [LARGE SCALE GENOMIC DNA]</scope>
    <source>
        <strain evidence="12 13">DSM 27763</strain>
    </source>
</reference>
<keyword evidence="8" id="KW-0186">Copper</keyword>
<comment type="catalytic activity">
    <reaction evidence="11">
        <text>S-methyl-5'-thioadenosine + phosphate = 5-(methylsulfanyl)-alpha-D-ribose 1-phosphate + adenine</text>
        <dbReference type="Rhea" id="RHEA:11852"/>
        <dbReference type="ChEBI" id="CHEBI:16708"/>
        <dbReference type="ChEBI" id="CHEBI:17509"/>
        <dbReference type="ChEBI" id="CHEBI:43474"/>
        <dbReference type="ChEBI" id="CHEBI:58533"/>
        <dbReference type="EC" id="2.4.2.28"/>
    </reaction>
    <physiologicalReaction direction="left-to-right" evidence="11">
        <dbReference type="Rhea" id="RHEA:11853"/>
    </physiologicalReaction>
</comment>
<dbReference type="InterPro" id="IPR038371">
    <property type="entry name" value="Cu_polyphenol_OxRdtase_sf"/>
</dbReference>
<comment type="catalytic activity">
    <reaction evidence="10">
        <text>adenosine + phosphate = alpha-D-ribose 1-phosphate + adenine</text>
        <dbReference type="Rhea" id="RHEA:27642"/>
        <dbReference type="ChEBI" id="CHEBI:16335"/>
        <dbReference type="ChEBI" id="CHEBI:16708"/>
        <dbReference type="ChEBI" id="CHEBI:43474"/>
        <dbReference type="ChEBI" id="CHEBI:57720"/>
        <dbReference type="EC" id="2.4.2.1"/>
    </reaction>
    <physiologicalReaction direction="left-to-right" evidence="10">
        <dbReference type="Rhea" id="RHEA:27643"/>
    </physiologicalReaction>
</comment>
<evidence type="ECO:0008006" key="14">
    <source>
        <dbReference type="Google" id="ProtNLM"/>
    </source>
</evidence>
<evidence type="ECO:0000256" key="8">
    <source>
        <dbReference type="ARBA" id="ARBA00023008"/>
    </source>
</evidence>